<dbReference type="InterPro" id="IPR011059">
    <property type="entry name" value="Metal-dep_hydrolase_composite"/>
</dbReference>
<name>A0A9X1Y9N5_9PROT</name>
<evidence type="ECO:0000313" key="3">
    <source>
        <dbReference type="Proteomes" id="UP001139516"/>
    </source>
</evidence>
<organism evidence="2 3">
    <name type="scientific">Roseomonas acroporae</name>
    <dbReference type="NCBI Taxonomy" id="2937791"/>
    <lineage>
        <taxon>Bacteria</taxon>
        <taxon>Pseudomonadati</taxon>
        <taxon>Pseudomonadota</taxon>
        <taxon>Alphaproteobacteria</taxon>
        <taxon>Acetobacterales</taxon>
        <taxon>Roseomonadaceae</taxon>
        <taxon>Roseomonas</taxon>
    </lineage>
</organism>
<gene>
    <name evidence="2" type="ORF">M0638_17020</name>
</gene>
<sequence length="98" mass="10561">MRQTNPFITLGWAVTGRMPGGQPTNDAPVTREQALIAHTRGNAFMLFRENALGAIQPGMLADLVVLDRDYLTVPAGEIFLIRPVATLVGGRLVFGALD</sequence>
<evidence type="ECO:0000259" key="1">
    <source>
        <dbReference type="Pfam" id="PF07969"/>
    </source>
</evidence>
<keyword evidence="3" id="KW-1185">Reference proteome</keyword>
<evidence type="ECO:0000313" key="2">
    <source>
        <dbReference type="EMBL" id="MCK8786081.1"/>
    </source>
</evidence>
<dbReference type="AlphaFoldDB" id="A0A9X1Y9N5"/>
<dbReference type="Gene3D" id="3.20.20.140">
    <property type="entry name" value="Metal-dependent hydrolases"/>
    <property type="match status" value="1"/>
</dbReference>
<dbReference type="InterPro" id="IPR013108">
    <property type="entry name" value="Amidohydro_3"/>
</dbReference>
<dbReference type="Proteomes" id="UP001139516">
    <property type="component" value="Unassembled WGS sequence"/>
</dbReference>
<protein>
    <submittedName>
        <fullName evidence="2">Amidohydrolase family protein</fullName>
    </submittedName>
</protein>
<dbReference type="PANTHER" id="PTHR22642">
    <property type="entry name" value="IMIDAZOLONEPROPIONASE"/>
    <property type="match status" value="1"/>
</dbReference>
<feature type="domain" description="Amidohydrolase 3" evidence="1">
    <location>
        <begin position="4"/>
        <end position="94"/>
    </location>
</feature>
<dbReference type="GO" id="GO:0016810">
    <property type="term" value="F:hydrolase activity, acting on carbon-nitrogen (but not peptide) bonds"/>
    <property type="evidence" value="ECO:0007669"/>
    <property type="project" value="InterPro"/>
</dbReference>
<proteinExistence type="predicted"/>
<accession>A0A9X1Y9N5</accession>
<dbReference type="EMBL" id="JALPRX010000073">
    <property type="protein sequence ID" value="MCK8786081.1"/>
    <property type="molecule type" value="Genomic_DNA"/>
</dbReference>
<dbReference type="Pfam" id="PF07969">
    <property type="entry name" value="Amidohydro_3"/>
    <property type="match status" value="1"/>
</dbReference>
<reference evidence="2" key="1">
    <citation type="submission" date="2022-04" db="EMBL/GenBank/DDBJ databases">
        <title>Roseomonas acroporae sp. nov., isolated from coral Acropora digitifera.</title>
        <authorList>
            <person name="Sun H."/>
        </authorList>
    </citation>
    <scope>NUCLEOTIDE SEQUENCE</scope>
    <source>
        <strain evidence="2">NAR14</strain>
    </source>
</reference>
<comment type="caution">
    <text evidence="2">The sequence shown here is derived from an EMBL/GenBank/DDBJ whole genome shotgun (WGS) entry which is preliminary data.</text>
</comment>
<dbReference type="SUPFAM" id="SSF51338">
    <property type="entry name" value="Composite domain of metallo-dependent hydrolases"/>
    <property type="match status" value="1"/>
</dbReference>
<dbReference type="PANTHER" id="PTHR22642:SF21">
    <property type="entry name" value="PERIPLASMIC PROTEIN"/>
    <property type="match status" value="1"/>
</dbReference>
<dbReference type="Gene3D" id="2.30.40.10">
    <property type="entry name" value="Urease, subunit C, domain 1"/>
    <property type="match status" value="1"/>
</dbReference>